<dbReference type="OrthoDB" id="17569at2759"/>
<keyword evidence="3" id="KW-1185">Reference proteome</keyword>
<feature type="region of interest" description="Disordered" evidence="1">
    <location>
        <begin position="56"/>
        <end position="81"/>
    </location>
</feature>
<name>A0A4Y2WD84_ARAVE</name>
<sequence length="109" mass="11611">MFIDVFCGKKLFKTFVAAFASATEGPGSSCSSSISEDESTIELFFSFTNATTFSSLTSPDDQKISPPWLTPGQVSTGGRRGDRNCKEPCLLFLCPTYGVSSDSNKGTIG</sequence>
<comment type="caution">
    <text evidence="2">The sequence shown here is derived from an EMBL/GenBank/DDBJ whole genome shotgun (WGS) entry which is preliminary data.</text>
</comment>
<organism evidence="2 3">
    <name type="scientific">Araneus ventricosus</name>
    <name type="common">Orbweaver spider</name>
    <name type="synonym">Epeira ventricosa</name>
    <dbReference type="NCBI Taxonomy" id="182803"/>
    <lineage>
        <taxon>Eukaryota</taxon>
        <taxon>Metazoa</taxon>
        <taxon>Ecdysozoa</taxon>
        <taxon>Arthropoda</taxon>
        <taxon>Chelicerata</taxon>
        <taxon>Arachnida</taxon>
        <taxon>Araneae</taxon>
        <taxon>Araneomorphae</taxon>
        <taxon>Entelegynae</taxon>
        <taxon>Araneoidea</taxon>
        <taxon>Araneidae</taxon>
        <taxon>Araneus</taxon>
    </lineage>
</organism>
<dbReference type="Proteomes" id="UP000499080">
    <property type="component" value="Unassembled WGS sequence"/>
</dbReference>
<proteinExistence type="predicted"/>
<evidence type="ECO:0000313" key="3">
    <source>
        <dbReference type="Proteomes" id="UP000499080"/>
    </source>
</evidence>
<protein>
    <submittedName>
        <fullName evidence="2">Uncharacterized protein</fullName>
    </submittedName>
</protein>
<evidence type="ECO:0000313" key="2">
    <source>
        <dbReference type="EMBL" id="GBO35415.1"/>
    </source>
</evidence>
<reference evidence="2 3" key="1">
    <citation type="journal article" date="2019" name="Sci. Rep.">
        <title>Orb-weaving spider Araneus ventricosus genome elucidates the spidroin gene catalogue.</title>
        <authorList>
            <person name="Kono N."/>
            <person name="Nakamura H."/>
            <person name="Ohtoshi R."/>
            <person name="Moran D.A.P."/>
            <person name="Shinohara A."/>
            <person name="Yoshida Y."/>
            <person name="Fujiwara M."/>
            <person name="Mori M."/>
            <person name="Tomita M."/>
            <person name="Arakawa K."/>
        </authorList>
    </citation>
    <scope>NUCLEOTIDE SEQUENCE [LARGE SCALE GENOMIC DNA]</scope>
</reference>
<evidence type="ECO:0000256" key="1">
    <source>
        <dbReference type="SAM" id="MobiDB-lite"/>
    </source>
</evidence>
<gene>
    <name evidence="2" type="ORF">AVEN_245093_1</name>
</gene>
<dbReference type="AlphaFoldDB" id="A0A4Y2WD84"/>
<accession>A0A4Y2WD84</accession>
<dbReference type="EMBL" id="BGPR01059390">
    <property type="protein sequence ID" value="GBO35415.1"/>
    <property type="molecule type" value="Genomic_DNA"/>
</dbReference>